<name>A0A7Y0EL77_9CLOT</name>
<sequence>MKRYIYNLQQAYFYIQNGVLPLDPPAINHNTNKVYFTFNNEKTKEVYKLWCDRKH</sequence>
<organism evidence="1 2">
    <name type="scientific">Clostridium muellerianum</name>
    <dbReference type="NCBI Taxonomy" id="2716538"/>
    <lineage>
        <taxon>Bacteria</taxon>
        <taxon>Bacillati</taxon>
        <taxon>Bacillota</taxon>
        <taxon>Clostridia</taxon>
        <taxon>Eubacteriales</taxon>
        <taxon>Clostridiaceae</taxon>
        <taxon>Clostridium</taxon>
    </lineage>
</organism>
<reference evidence="1 2" key="1">
    <citation type="submission" date="2020-04" db="EMBL/GenBank/DDBJ databases">
        <authorList>
            <person name="Doyle D.A."/>
        </authorList>
    </citation>
    <scope>NUCLEOTIDE SEQUENCE [LARGE SCALE GENOMIC DNA]</scope>
    <source>
        <strain evidence="1 2">P21</strain>
    </source>
</reference>
<reference evidence="1 2" key="2">
    <citation type="submission" date="2020-06" db="EMBL/GenBank/DDBJ databases">
        <title>Complete Genome Sequence of Clostridium muelleri sp. nov. P21T, an Acid-Alcohol Producing Acetogen Isolated from Old Hay.</title>
        <authorList>
            <person name="Duncan K.E."/>
            <person name="Tanner R.S."/>
        </authorList>
    </citation>
    <scope>NUCLEOTIDE SEQUENCE [LARGE SCALE GENOMIC DNA]</scope>
    <source>
        <strain evidence="1 2">P21</strain>
    </source>
</reference>
<gene>
    <name evidence="1" type="ORF">HBE96_23460</name>
</gene>
<dbReference type="EMBL" id="JABBNI010000065">
    <property type="protein sequence ID" value="NMM65539.1"/>
    <property type="molecule type" value="Genomic_DNA"/>
</dbReference>
<keyword evidence="2" id="KW-1185">Reference proteome</keyword>
<protein>
    <submittedName>
        <fullName evidence="1">Uncharacterized protein</fullName>
    </submittedName>
</protein>
<comment type="caution">
    <text evidence="1">The sequence shown here is derived from an EMBL/GenBank/DDBJ whole genome shotgun (WGS) entry which is preliminary data.</text>
</comment>
<accession>A0A7Y0EL77</accession>
<dbReference type="RefSeq" id="WP_169300116.1">
    <property type="nucleotide sequence ID" value="NZ_JABBNI010000065.1"/>
</dbReference>
<evidence type="ECO:0000313" key="2">
    <source>
        <dbReference type="Proteomes" id="UP000537131"/>
    </source>
</evidence>
<dbReference type="AlphaFoldDB" id="A0A7Y0EL77"/>
<proteinExistence type="predicted"/>
<dbReference type="Proteomes" id="UP000537131">
    <property type="component" value="Unassembled WGS sequence"/>
</dbReference>
<evidence type="ECO:0000313" key="1">
    <source>
        <dbReference type="EMBL" id="NMM65539.1"/>
    </source>
</evidence>